<sequence>MTTPNETTAPSAAFLPDYLSRTYAWAYLNPRTMPWLDRMPVVSAILWGNAGRLMRWAADRFAPGESVLQAACVYGALSPMLACRVGVGGRLDVRDVAPIQIANVRRKLAGMPQARAEVFDLETPLDGRYDGVCCFFLLHEVPEPERRRIVANLLAAVKPGGRAVFVDYHRPRRGHLLAPVMAVVFRWLEPFAESLLDVPLESLATEARDFDWHKETRFGGLYQLVVATRR</sequence>
<organism evidence="2 3">
    <name type="scientific">Thauera humireducens</name>
    <dbReference type="NCBI Taxonomy" id="1134435"/>
    <lineage>
        <taxon>Bacteria</taxon>
        <taxon>Pseudomonadati</taxon>
        <taxon>Pseudomonadota</taxon>
        <taxon>Betaproteobacteria</taxon>
        <taxon>Rhodocyclales</taxon>
        <taxon>Zoogloeaceae</taxon>
        <taxon>Thauera</taxon>
    </lineage>
</organism>
<name>A0A127KB32_9RHOO</name>
<keyword evidence="3" id="KW-1185">Reference proteome</keyword>
<dbReference type="InterPro" id="IPR029063">
    <property type="entry name" value="SAM-dependent_MTases_sf"/>
</dbReference>
<dbReference type="NCBIfam" id="NF038261">
    <property type="entry name" value="rhodoquin_RquA"/>
    <property type="match status" value="1"/>
</dbReference>
<dbReference type="KEGG" id="thu:AC731_016510"/>
<dbReference type="SUPFAM" id="SSF53335">
    <property type="entry name" value="S-adenosyl-L-methionine-dependent methyltransferases"/>
    <property type="match status" value="1"/>
</dbReference>
<reference evidence="3" key="1">
    <citation type="submission" date="2016-03" db="EMBL/GenBank/DDBJ databases">
        <authorList>
            <person name="Ma C."/>
            <person name="Zhou S."/>
            <person name="Yang G."/>
        </authorList>
    </citation>
    <scope>NUCLEOTIDE SEQUENCE [LARGE SCALE GENOMIC DNA]</scope>
    <source>
        <strain evidence="3">SgZ-1</strain>
    </source>
</reference>
<dbReference type="GO" id="GO:0008168">
    <property type="term" value="F:methyltransferase activity"/>
    <property type="evidence" value="ECO:0007669"/>
    <property type="project" value="UniProtKB-KW"/>
</dbReference>
<dbReference type="Gene3D" id="3.40.50.150">
    <property type="entry name" value="Vaccinia Virus protein VP39"/>
    <property type="match status" value="1"/>
</dbReference>
<protein>
    <submittedName>
        <fullName evidence="2">Methyltransferase</fullName>
    </submittedName>
</protein>
<dbReference type="GO" id="GO:0032259">
    <property type="term" value="P:methylation"/>
    <property type="evidence" value="ECO:0007669"/>
    <property type="project" value="UniProtKB-KW"/>
</dbReference>
<keyword evidence="2" id="KW-0489">Methyltransferase</keyword>
<keyword evidence="2" id="KW-0808">Transferase</keyword>
<dbReference type="CDD" id="cd02440">
    <property type="entry name" value="AdoMet_MTases"/>
    <property type="match status" value="1"/>
</dbReference>
<proteinExistence type="predicted"/>
<dbReference type="Pfam" id="PF13649">
    <property type="entry name" value="Methyltransf_25"/>
    <property type="match status" value="1"/>
</dbReference>
<accession>A0A127KB32</accession>
<dbReference type="STRING" id="1134435.AC731_016510"/>
<dbReference type="InterPro" id="IPR041698">
    <property type="entry name" value="Methyltransf_25"/>
</dbReference>
<feature type="domain" description="Methyltransferase" evidence="1">
    <location>
        <begin position="67"/>
        <end position="161"/>
    </location>
</feature>
<dbReference type="AlphaFoldDB" id="A0A127KB32"/>
<dbReference type="Proteomes" id="UP000036902">
    <property type="component" value="Chromosome"/>
</dbReference>
<evidence type="ECO:0000259" key="1">
    <source>
        <dbReference type="Pfam" id="PF13649"/>
    </source>
</evidence>
<gene>
    <name evidence="2" type="ORF">AC731_016510</name>
</gene>
<dbReference type="EMBL" id="CP014646">
    <property type="protein sequence ID" value="AMO39183.1"/>
    <property type="molecule type" value="Genomic_DNA"/>
</dbReference>
<evidence type="ECO:0000313" key="3">
    <source>
        <dbReference type="Proteomes" id="UP000036902"/>
    </source>
</evidence>
<evidence type="ECO:0000313" key="2">
    <source>
        <dbReference type="EMBL" id="AMO39183.1"/>
    </source>
</evidence>